<dbReference type="SUPFAM" id="SSF51556">
    <property type="entry name" value="Metallo-dependent hydrolases"/>
    <property type="match status" value="1"/>
</dbReference>
<dbReference type="Pfam" id="PF04909">
    <property type="entry name" value="Amidohydro_2"/>
    <property type="match status" value="1"/>
</dbReference>
<accession>A0A9P8I3S3</accession>
<dbReference type="InterPro" id="IPR032465">
    <property type="entry name" value="ACMSD"/>
</dbReference>
<dbReference type="Gene3D" id="3.20.20.140">
    <property type="entry name" value="Metal-dependent hydrolases"/>
    <property type="match status" value="2"/>
</dbReference>
<comment type="caution">
    <text evidence="5">The sequence shown here is derived from an EMBL/GenBank/DDBJ whole genome shotgun (WGS) entry which is preliminary data.</text>
</comment>
<evidence type="ECO:0000313" key="5">
    <source>
        <dbReference type="EMBL" id="KAH0541843.1"/>
    </source>
</evidence>
<comment type="similarity">
    <text evidence="3">Belongs to the metallo-dependent hydrolases superfamily.</text>
</comment>
<evidence type="ECO:0000256" key="1">
    <source>
        <dbReference type="ARBA" id="ARBA00022793"/>
    </source>
</evidence>
<evidence type="ECO:0000256" key="3">
    <source>
        <dbReference type="RuleBase" id="RU366045"/>
    </source>
</evidence>
<proteinExistence type="inferred from homology"/>
<dbReference type="PANTHER" id="PTHR21240:SF19">
    <property type="entry name" value="CATALYTIC_ HYDROLASE"/>
    <property type="match status" value="1"/>
</dbReference>
<organism evidence="5 6">
    <name type="scientific">Glutinoglossum americanum</name>
    <dbReference type="NCBI Taxonomy" id="1670608"/>
    <lineage>
        <taxon>Eukaryota</taxon>
        <taxon>Fungi</taxon>
        <taxon>Dikarya</taxon>
        <taxon>Ascomycota</taxon>
        <taxon>Pezizomycotina</taxon>
        <taxon>Geoglossomycetes</taxon>
        <taxon>Geoglossales</taxon>
        <taxon>Geoglossaceae</taxon>
        <taxon>Glutinoglossum</taxon>
    </lineage>
</organism>
<dbReference type="OrthoDB" id="432010at2759"/>
<protein>
    <recommendedName>
        <fullName evidence="4">Amidohydrolase-related domain-containing protein</fullName>
    </recommendedName>
</protein>
<evidence type="ECO:0000313" key="6">
    <source>
        <dbReference type="Proteomes" id="UP000698800"/>
    </source>
</evidence>
<dbReference type="AlphaFoldDB" id="A0A9P8I3S3"/>
<dbReference type="InterPro" id="IPR006680">
    <property type="entry name" value="Amidohydro-rel"/>
</dbReference>
<keyword evidence="1 3" id="KW-0210">Decarboxylase</keyword>
<keyword evidence="2 3" id="KW-0456">Lyase</keyword>
<dbReference type="InterPro" id="IPR032466">
    <property type="entry name" value="Metal_Hydrolase"/>
</dbReference>
<evidence type="ECO:0000259" key="4">
    <source>
        <dbReference type="Pfam" id="PF04909"/>
    </source>
</evidence>
<evidence type="ECO:0000256" key="2">
    <source>
        <dbReference type="ARBA" id="ARBA00023239"/>
    </source>
</evidence>
<dbReference type="GO" id="GO:0016831">
    <property type="term" value="F:carboxy-lyase activity"/>
    <property type="evidence" value="ECO:0007669"/>
    <property type="project" value="UniProtKB-KW"/>
</dbReference>
<keyword evidence="6" id="KW-1185">Reference proteome</keyword>
<dbReference type="GO" id="GO:0016787">
    <property type="term" value="F:hydrolase activity"/>
    <property type="evidence" value="ECO:0007669"/>
    <property type="project" value="InterPro"/>
</dbReference>
<sequence length="228" mass="26096">MFGQTQFYQFLYARPTQLTCNHSLPNKLTLPSNPQEGVLEVARLFEQSRANKALLSKRRTPAELIQLMDDAMVSQICLCAWHRPGQVLFSNEEVAEFTRAYPDRIVGIAGVDLLNPMEAVRELRKYVREEGFKGLRYIDEIALKFPALRIICGHIGVPWTQEMIGVAWKHENVYIDTSAHLPKYYPPLSWEKCVQQVEVLGLRDRVRGDFLGGNARRVLKLGVGREKL</sequence>
<dbReference type="PANTHER" id="PTHR21240">
    <property type="entry name" value="2-AMINO-3-CARBOXYLMUCONATE-6-SEMIALDEHYDE DECARBOXYLASE"/>
    <property type="match status" value="1"/>
</dbReference>
<gene>
    <name evidence="5" type="ORF">FGG08_003726</name>
</gene>
<feature type="domain" description="Amidohydrolase-related" evidence="4">
    <location>
        <begin position="136"/>
        <end position="205"/>
    </location>
</feature>
<reference evidence="5" key="1">
    <citation type="submission" date="2021-03" db="EMBL/GenBank/DDBJ databases">
        <title>Comparative genomics and phylogenomic investigation of the class Geoglossomycetes provide insights into ecological specialization and systematics.</title>
        <authorList>
            <person name="Melie T."/>
            <person name="Pirro S."/>
            <person name="Miller A.N."/>
            <person name="Quandt A."/>
        </authorList>
    </citation>
    <scope>NUCLEOTIDE SEQUENCE</scope>
    <source>
        <strain evidence="5">GBOQ0MN5Z8</strain>
    </source>
</reference>
<dbReference type="Proteomes" id="UP000698800">
    <property type="component" value="Unassembled WGS sequence"/>
</dbReference>
<dbReference type="EMBL" id="JAGHQL010000067">
    <property type="protein sequence ID" value="KAH0541843.1"/>
    <property type="molecule type" value="Genomic_DNA"/>
</dbReference>
<name>A0A9P8I3S3_9PEZI</name>